<organism evidence="2 3">
    <name type="scientific">Caenorhabditis nigoni</name>
    <dbReference type="NCBI Taxonomy" id="1611254"/>
    <lineage>
        <taxon>Eukaryota</taxon>
        <taxon>Metazoa</taxon>
        <taxon>Ecdysozoa</taxon>
        <taxon>Nematoda</taxon>
        <taxon>Chromadorea</taxon>
        <taxon>Rhabditida</taxon>
        <taxon>Rhabditina</taxon>
        <taxon>Rhabditomorpha</taxon>
        <taxon>Rhabditoidea</taxon>
        <taxon>Rhabditidae</taxon>
        <taxon>Peloderinae</taxon>
        <taxon>Caenorhabditis</taxon>
    </lineage>
</organism>
<comment type="caution">
    <text evidence="2">The sequence shown here is derived from an EMBL/GenBank/DDBJ whole genome shotgun (WGS) entry which is preliminary data.</text>
</comment>
<dbReference type="STRING" id="1611254.A0A2G5SEA1"/>
<dbReference type="EMBL" id="PDUG01000014">
    <property type="protein sequence ID" value="PIC13262.1"/>
    <property type="molecule type" value="Genomic_DNA"/>
</dbReference>
<evidence type="ECO:0000313" key="3">
    <source>
        <dbReference type="Proteomes" id="UP000230233"/>
    </source>
</evidence>
<reference evidence="3" key="1">
    <citation type="submission" date="2017-10" db="EMBL/GenBank/DDBJ databases">
        <title>Rapid genome shrinkage in a self-fertile nematode reveals novel sperm competition proteins.</title>
        <authorList>
            <person name="Yin D."/>
            <person name="Schwarz E.M."/>
            <person name="Thomas C.G."/>
            <person name="Felde R.L."/>
            <person name="Korf I.F."/>
            <person name="Cutter A.D."/>
            <person name="Schartner C.M."/>
            <person name="Ralston E.J."/>
            <person name="Meyer B.J."/>
            <person name="Haag E.S."/>
        </authorList>
    </citation>
    <scope>NUCLEOTIDE SEQUENCE [LARGE SCALE GENOMIC DNA]</scope>
    <source>
        <strain evidence="3">JU1422</strain>
    </source>
</reference>
<proteinExistence type="predicted"/>
<evidence type="ECO:0000259" key="1">
    <source>
        <dbReference type="Pfam" id="PF02170"/>
    </source>
</evidence>
<evidence type="ECO:0000313" key="2">
    <source>
        <dbReference type="EMBL" id="PIC13262.1"/>
    </source>
</evidence>
<dbReference type="InterPro" id="IPR036085">
    <property type="entry name" value="PAZ_dom_sf"/>
</dbReference>
<protein>
    <recommendedName>
        <fullName evidence="1">PAZ domain-containing protein</fullName>
    </recommendedName>
</protein>
<dbReference type="Pfam" id="PF02170">
    <property type="entry name" value="PAZ"/>
    <property type="match status" value="1"/>
</dbReference>
<dbReference type="GO" id="GO:0003723">
    <property type="term" value="F:RNA binding"/>
    <property type="evidence" value="ECO:0007669"/>
    <property type="project" value="InterPro"/>
</dbReference>
<dbReference type="Gene3D" id="2.170.260.10">
    <property type="entry name" value="paz domain"/>
    <property type="match status" value="1"/>
</dbReference>
<dbReference type="Proteomes" id="UP000230233">
    <property type="component" value="Unassembled WGS sequence"/>
</dbReference>
<name>A0A2G5SEA1_9PELO</name>
<feature type="domain" description="PAZ" evidence="1">
    <location>
        <begin position="141"/>
        <end position="224"/>
    </location>
</feature>
<gene>
    <name evidence="2" type="ORF">B9Z55_027896</name>
</gene>
<accession>A0A2G5SEA1</accession>
<sequence length="321" mass="37705">MVEIQEMITESSRPFEEQQFLERNKKELRRKTGCHEEIMSEWFRQKRMTVQRLFFNIEVPALPEELANFERISNSYEFENAILAYVIFQIETTENVHGDDFASYLCERELITEELQQMVVVRKKMRSEWRKDRKINELGRIIQLCQRTKWVKKKTYSRSSIKKRVEDYFQSKYGERLAFPNLMAVIVKGRNGSRVNIPAELLDVCPNQKVTNERISVKNQQAELIRDAAAVPEKRMQFTQSAAHAVGINSKNVMNFIKVEEPTTLKGIVLNKPSIKFSAENGKFVIPAMMANWEPADLSHEARRVKIIFLIYVLELFELLF</sequence>
<keyword evidence="3" id="KW-1185">Reference proteome</keyword>
<dbReference type="AlphaFoldDB" id="A0A2G5SEA1"/>
<dbReference type="PANTHER" id="PTHR22891">
    <property type="entry name" value="EUKARYOTIC TRANSLATION INITIATION FACTOR 2C"/>
    <property type="match status" value="1"/>
</dbReference>
<dbReference type="InterPro" id="IPR003100">
    <property type="entry name" value="PAZ_dom"/>
</dbReference>
<dbReference type="SUPFAM" id="SSF101690">
    <property type="entry name" value="PAZ domain"/>
    <property type="match status" value="1"/>
</dbReference>